<feature type="region of interest" description="Disordered" evidence="1">
    <location>
        <begin position="1"/>
        <end position="27"/>
    </location>
</feature>
<protein>
    <recommendedName>
        <fullName evidence="5">ATP synthase F0 subunit 8</fullName>
    </recommendedName>
</protein>
<reference evidence="3 4" key="1">
    <citation type="submission" date="2022-09" db="EMBL/GenBank/DDBJ databases">
        <authorList>
            <person name="Palmer J.M."/>
        </authorList>
    </citation>
    <scope>NUCLEOTIDE SEQUENCE [LARGE SCALE GENOMIC DNA]</scope>
    <source>
        <strain evidence="3 4">DSM 7382</strain>
    </source>
</reference>
<dbReference type="EMBL" id="JASBNA010000007">
    <property type="protein sequence ID" value="KAK7689922.1"/>
    <property type="molecule type" value="Genomic_DNA"/>
</dbReference>
<gene>
    <name evidence="3" type="ORF">QCA50_006561</name>
</gene>
<sequence>MPPPHASQLPSQMLPLPGSTATTQPTQAGSASDALFSLNLQFPLTMSSFIYLLAGCIIMSYVGGRLLKIICIFARTMVNGTEPESNPTPQAAVHETPTDTSGDPSTPNALLNYLTSWLPGGAGVLDWIAAVTN</sequence>
<evidence type="ECO:0000256" key="2">
    <source>
        <dbReference type="SAM" id="Phobius"/>
    </source>
</evidence>
<accession>A0AAW0GJ61</accession>
<keyword evidence="2" id="KW-0812">Transmembrane</keyword>
<evidence type="ECO:0000313" key="4">
    <source>
        <dbReference type="Proteomes" id="UP001385951"/>
    </source>
</evidence>
<proteinExistence type="predicted"/>
<keyword evidence="4" id="KW-1185">Reference proteome</keyword>
<evidence type="ECO:0008006" key="5">
    <source>
        <dbReference type="Google" id="ProtNLM"/>
    </source>
</evidence>
<comment type="caution">
    <text evidence="3">The sequence shown here is derived from an EMBL/GenBank/DDBJ whole genome shotgun (WGS) entry which is preliminary data.</text>
</comment>
<evidence type="ECO:0000313" key="3">
    <source>
        <dbReference type="EMBL" id="KAK7689922.1"/>
    </source>
</evidence>
<organism evidence="3 4">
    <name type="scientific">Cerrena zonata</name>
    <dbReference type="NCBI Taxonomy" id="2478898"/>
    <lineage>
        <taxon>Eukaryota</taxon>
        <taxon>Fungi</taxon>
        <taxon>Dikarya</taxon>
        <taxon>Basidiomycota</taxon>
        <taxon>Agaricomycotina</taxon>
        <taxon>Agaricomycetes</taxon>
        <taxon>Polyporales</taxon>
        <taxon>Cerrenaceae</taxon>
        <taxon>Cerrena</taxon>
    </lineage>
</organism>
<keyword evidence="2" id="KW-1133">Transmembrane helix</keyword>
<feature type="transmembrane region" description="Helical" evidence="2">
    <location>
        <begin position="48"/>
        <end position="67"/>
    </location>
</feature>
<keyword evidence="2" id="KW-0472">Membrane</keyword>
<evidence type="ECO:0000256" key="1">
    <source>
        <dbReference type="SAM" id="MobiDB-lite"/>
    </source>
</evidence>
<dbReference type="AlphaFoldDB" id="A0AAW0GJ61"/>
<name>A0AAW0GJ61_9APHY</name>
<dbReference type="Proteomes" id="UP001385951">
    <property type="component" value="Unassembled WGS sequence"/>
</dbReference>
<feature type="region of interest" description="Disordered" evidence="1">
    <location>
        <begin position="82"/>
        <end position="104"/>
    </location>
</feature>